<feature type="region of interest" description="Disordered" evidence="7">
    <location>
        <begin position="587"/>
        <end position="625"/>
    </location>
</feature>
<comment type="caution">
    <text evidence="9">The sequence shown here is derived from an EMBL/GenBank/DDBJ whole genome shotgun (WGS) entry which is preliminary data.</text>
</comment>
<feature type="compositionally biased region" description="Basic and acidic residues" evidence="7">
    <location>
        <begin position="676"/>
        <end position="690"/>
    </location>
</feature>
<proteinExistence type="predicted"/>
<reference evidence="9 10" key="1">
    <citation type="submission" date="2023-04" db="EMBL/GenBank/DDBJ databases">
        <title>Genome of Basidiobolus ranarum AG-B5.</title>
        <authorList>
            <person name="Stajich J.E."/>
            <person name="Carter-House D."/>
            <person name="Gryganskyi A."/>
        </authorList>
    </citation>
    <scope>NUCLEOTIDE SEQUENCE [LARGE SCALE GENOMIC DNA]</scope>
    <source>
        <strain evidence="9 10">AG-B5</strain>
    </source>
</reference>
<sequence length="710" mass="80769">MNVNAPVFTPTISSQNISKQSTELPKRTGHRQNQERPSRGSINQRGSGSSQNNGHRNRSNNYQERKLSNDQVNSRHRKISDPESATDSISSLSSFDQLEIGAPNKRGQISMNHLLNFSLPPRQRPISYVPRKSKTSNHQPFNKERFINANFRFLVNPTGDYTVQSVDPDVNINWEDIEQVVITSQSPVTCPICLSEPCAARVTKCGHIYCYQCVLHYLNVGEEKKKWRKCPVCWDAIYEKDLKSVQHREGLFLTNKEIKNDSIIFNLMQKAPVSNMVLPRVAMSQLKPEISPETPFIPWDFTPCALSFARLILPTFSYMEKEYLRNISELETALEDAKGWGAKEEVPYINSALEKMKSQLEFLRSSPVKDSIEKKAATDTLGIAQTNVSVPQPVVDIGASNQAHVDDFEAVIKAYRENNQDHEPAFSDEEGEDLDTSNLKKSSHPHFIEISTSTPYGALHEKHVNSKIPNSTEVEVQVEDSKAQTKQEAPIADGNYFFYQAADGQHVYLHPLDIKILREEFGAYENFPDEISAPMISLEESTINPDLRKRFKYLSHLPISCDITFVEIDLKNIVSKKTFNMFANELRQRNTKRKQKERKEDRQRLLAQEPLYKPNRTPAEDEFIRNDPFFQVPITNLDDSLDVQPTPNAETDHSPAPQTQSWGSGSHGSSFAKALESSDPREYGKEEVLVGKKGKKKHVLMSNNNARRRY</sequence>
<dbReference type="InterPro" id="IPR018957">
    <property type="entry name" value="Znf_C3HC4_RING-type"/>
</dbReference>
<feature type="domain" description="RING-type" evidence="8">
    <location>
        <begin position="190"/>
        <end position="233"/>
    </location>
</feature>
<feature type="compositionally biased region" description="Polar residues" evidence="7">
    <location>
        <begin position="656"/>
        <end position="669"/>
    </location>
</feature>
<evidence type="ECO:0000313" key="9">
    <source>
        <dbReference type="EMBL" id="KAK9763520.1"/>
    </source>
</evidence>
<keyword evidence="2" id="KW-0963">Cytoplasm</keyword>
<comment type="subcellular location">
    <subcellularLocation>
        <location evidence="1">Cytoplasm</location>
    </subcellularLocation>
</comment>
<evidence type="ECO:0000256" key="1">
    <source>
        <dbReference type="ARBA" id="ARBA00004496"/>
    </source>
</evidence>
<dbReference type="PANTHER" id="PTHR12983">
    <property type="entry name" value="RING FINGER 10 FAMILY MEMBER"/>
    <property type="match status" value="1"/>
</dbReference>
<evidence type="ECO:0000256" key="2">
    <source>
        <dbReference type="ARBA" id="ARBA00022490"/>
    </source>
</evidence>
<feature type="compositionally biased region" description="Polar residues" evidence="7">
    <location>
        <begin position="638"/>
        <end position="649"/>
    </location>
</feature>
<feature type="compositionally biased region" description="Polar residues" evidence="7">
    <location>
        <begin position="83"/>
        <end position="92"/>
    </location>
</feature>
<keyword evidence="10" id="KW-1185">Reference proteome</keyword>
<organism evidence="9 10">
    <name type="scientific">Basidiobolus ranarum</name>
    <dbReference type="NCBI Taxonomy" id="34480"/>
    <lineage>
        <taxon>Eukaryota</taxon>
        <taxon>Fungi</taxon>
        <taxon>Fungi incertae sedis</taxon>
        <taxon>Zoopagomycota</taxon>
        <taxon>Entomophthoromycotina</taxon>
        <taxon>Basidiobolomycetes</taxon>
        <taxon>Basidiobolales</taxon>
        <taxon>Basidiobolaceae</taxon>
        <taxon>Basidiobolus</taxon>
    </lineage>
</organism>
<dbReference type="InterPro" id="IPR001841">
    <property type="entry name" value="Znf_RING"/>
</dbReference>
<dbReference type="InterPro" id="IPR017907">
    <property type="entry name" value="Znf_RING_CS"/>
</dbReference>
<keyword evidence="5" id="KW-0862">Zinc</keyword>
<feature type="compositionally biased region" description="Polar residues" evidence="7">
    <location>
        <begin position="10"/>
        <end position="23"/>
    </location>
</feature>
<dbReference type="SUPFAM" id="SSF57850">
    <property type="entry name" value="RING/U-box"/>
    <property type="match status" value="1"/>
</dbReference>
<keyword evidence="4 6" id="KW-0863">Zinc-finger</keyword>
<dbReference type="EMBL" id="JASJQH010000619">
    <property type="protein sequence ID" value="KAK9763520.1"/>
    <property type="molecule type" value="Genomic_DNA"/>
</dbReference>
<evidence type="ECO:0000259" key="8">
    <source>
        <dbReference type="PROSITE" id="PS50089"/>
    </source>
</evidence>
<dbReference type="CDD" id="cd16536">
    <property type="entry name" value="RING-HC_RNF10"/>
    <property type="match status" value="1"/>
</dbReference>
<name>A0ABR2WPS4_9FUNG</name>
<dbReference type="PROSITE" id="PS50089">
    <property type="entry name" value="ZF_RING_2"/>
    <property type="match status" value="1"/>
</dbReference>
<protein>
    <recommendedName>
        <fullName evidence="8">RING-type domain-containing protein</fullName>
    </recommendedName>
</protein>
<feature type="region of interest" description="Disordered" evidence="7">
    <location>
        <begin position="638"/>
        <end position="710"/>
    </location>
</feature>
<accession>A0ABR2WPS4</accession>
<evidence type="ECO:0000256" key="5">
    <source>
        <dbReference type="ARBA" id="ARBA00022833"/>
    </source>
</evidence>
<dbReference type="SMART" id="SM00184">
    <property type="entry name" value="RING"/>
    <property type="match status" value="1"/>
</dbReference>
<evidence type="ECO:0000256" key="6">
    <source>
        <dbReference type="PROSITE-ProRule" id="PRU00175"/>
    </source>
</evidence>
<gene>
    <name evidence="9" type="ORF">K7432_009718</name>
</gene>
<dbReference type="Proteomes" id="UP001479436">
    <property type="component" value="Unassembled WGS sequence"/>
</dbReference>
<evidence type="ECO:0000256" key="4">
    <source>
        <dbReference type="ARBA" id="ARBA00022771"/>
    </source>
</evidence>
<feature type="compositionally biased region" description="Polar residues" evidence="7">
    <location>
        <begin position="40"/>
        <end position="62"/>
    </location>
</feature>
<dbReference type="Pfam" id="PF00097">
    <property type="entry name" value="zf-C3HC4"/>
    <property type="match status" value="1"/>
</dbReference>
<dbReference type="PANTHER" id="PTHR12983:SF9">
    <property type="entry name" value="E3 UBIQUITIN-PROTEIN LIGASE RNF10"/>
    <property type="match status" value="1"/>
</dbReference>
<dbReference type="InterPro" id="IPR039739">
    <property type="entry name" value="MAG2/RNF10"/>
</dbReference>
<dbReference type="InterPro" id="IPR013083">
    <property type="entry name" value="Znf_RING/FYVE/PHD"/>
</dbReference>
<evidence type="ECO:0000256" key="3">
    <source>
        <dbReference type="ARBA" id="ARBA00022723"/>
    </source>
</evidence>
<dbReference type="PROSITE" id="PS00518">
    <property type="entry name" value="ZF_RING_1"/>
    <property type="match status" value="1"/>
</dbReference>
<dbReference type="Gene3D" id="3.30.40.10">
    <property type="entry name" value="Zinc/RING finger domain, C3HC4 (zinc finger)"/>
    <property type="match status" value="1"/>
</dbReference>
<evidence type="ECO:0000313" key="10">
    <source>
        <dbReference type="Proteomes" id="UP001479436"/>
    </source>
</evidence>
<evidence type="ECO:0000256" key="7">
    <source>
        <dbReference type="SAM" id="MobiDB-lite"/>
    </source>
</evidence>
<keyword evidence="3" id="KW-0479">Metal-binding</keyword>
<feature type="region of interest" description="Disordered" evidence="7">
    <location>
        <begin position="1"/>
        <end position="92"/>
    </location>
</feature>
<feature type="compositionally biased region" description="Polar residues" evidence="7">
    <location>
        <begin position="701"/>
        <end position="710"/>
    </location>
</feature>